<dbReference type="Gene3D" id="4.10.860.20">
    <property type="entry name" value="Rabenosyn, Rab binding domain"/>
    <property type="match status" value="1"/>
</dbReference>
<dbReference type="InterPro" id="IPR041097">
    <property type="entry name" value="PKHD_C"/>
</dbReference>
<evidence type="ECO:0000256" key="4">
    <source>
        <dbReference type="ARBA" id="ARBA00022964"/>
    </source>
</evidence>
<keyword evidence="2 7" id="KW-0479">Metal-binding</keyword>
<dbReference type="Proteomes" id="UP000216998">
    <property type="component" value="Unassembled WGS sequence"/>
</dbReference>
<dbReference type="SMART" id="SM00702">
    <property type="entry name" value="P4Hc"/>
    <property type="match status" value="1"/>
</dbReference>
<evidence type="ECO:0000313" key="10">
    <source>
        <dbReference type="Proteomes" id="UP000216998"/>
    </source>
</evidence>
<keyword evidence="3 7" id="KW-0847">Vitamin C</keyword>
<dbReference type="Pfam" id="PF13640">
    <property type="entry name" value="2OG-FeII_Oxy_3"/>
    <property type="match status" value="1"/>
</dbReference>
<evidence type="ECO:0000256" key="7">
    <source>
        <dbReference type="HAMAP-Rule" id="MF_00657"/>
    </source>
</evidence>
<dbReference type="RefSeq" id="WP_094457574.1">
    <property type="nucleotide sequence ID" value="NZ_NOXU01000031.1"/>
</dbReference>
<comment type="cofactor">
    <cofactor evidence="1 7">
        <name>L-ascorbate</name>
        <dbReference type="ChEBI" id="CHEBI:38290"/>
    </cofactor>
</comment>
<evidence type="ECO:0000259" key="8">
    <source>
        <dbReference type="PROSITE" id="PS51471"/>
    </source>
</evidence>
<feature type="binding site" evidence="7">
    <location>
        <position position="96"/>
    </location>
    <ligand>
        <name>Fe cation</name>
        <dbReference type="ChEBI" id="CHEBI:24875"/>
    </ligand>
</feature>
<keyword evidence="10" id="KW-1185">Reference proteome</keyword>
<dbReference type="Pfam" id="PF18331">
    <property type="entry name" value="PKHD_C"/>
    <property type="match status" value="1"/>
</dbReference>
<accession>A0A255YTH7</accession>
<organism evidence="9 10">
    <name type="scientific">Niveispirillum lacus</name>
    <dbReference type="NCBI Taxonomy" id="1981099"/>
    <lineage>
        <taxon>Bacteria</taxon>
        <taxon>Pseudomonadati</taxon>
        <taxon>Pseudomonadota</taxon>
        <taxon>Alphaproteobacteria</taxon>
        <taxon>Rhodospirillales</taxon>
        <taxon>Azospirillaceae</taxon>
        <taxon>Niveispirillum</taxon>
    </lineage>
</organism>
<evidence type="ECO:0000256" key="2">
    <source>
        <dbReference type="ARBA" id="ARBA00022723"/>
    </source>
</evidence>
<feature type="domain" description="Fe2OG dioxygenase" evidence="8">
    <location>
        <begin position="77"/>
        <end position="172"/>
    </location>
</feature>
<evidence type="ECO:0000256" key="1">
    <source>
        <dbReference type="ARBA" id="ARBA00001961"/>
    </source>
</evidence>
<dbReference type="NCBIfam" id="NF003974">
    <property type="entry name" value="PRK05467.1-3"/>
    <property type="match status" value="1"/>
</dbReference>
<dbReference type="GO" id="GO:0031418">
    <property type="term" value="F:L-ascorbic acid binding"/>
    <property type="evidence" value="ECO:0007669"/>
    <property type="project" value="UniProtKB-KW"/>
</dbReference>
<keyword evidence="5 7" id="KW-0560">Oxidoreductase</keyword>
<dbReference type="InterPro" id="IPR006620">
    <property type="entry name" value="Pro_4_hyd_alph"/>
</dbReference>
<feature type="binding site" evidence="7">
    <location>
        <position position="98"/>
    </location>
    <ligand>
        <name>Fe cation</name>
        <dbReference type="ChEBI" id="CHEBI:24875"/>
    </ligand>
</feature>
<dbReference type="GO" id="GO:0005506">
    <property type="term" value="F:iron ion binding"/>
    <property type="evidence" value="ECO:0007669"/>
    <property type="project" value="UniProtKB-UniRule"/>
</dbReference>
<protein>
    <submittedName>
        <fullName evidence="9">Fe2+-dependent dioxygenase</fullName>
    </submittedName>
</protein>
<dbReference type="PANTHER" id="PTHR41536">
    <property type="entry name" value="PKHD-TYPE HYDROXYLASE YBIX"/>
    <property type="match status" value="1"/>
</dbReference>
<dbReference type="Gene3D" id="2.60.120.620">
    <property type="entry name" value="q2cbj1_9rhob like domain"/>
    <property type="match status" value="1"/>
</dbReference>
<dbReference type="InterPro" id="IPR005123">
    <property type="entry name" value="Oxoglu/Fe-dep_dioxygenase_dom"/>
</dbReference>
<keyword evidence="6 7" id="KW-0408">Iron</keyword>
<dbReference type="GO" id="GO:0006974">
    <property type="term" value="P:DNA damage response"/>
    <property type="evidence" value="ECO:0007669"/>
    <property type="project" value="TreeGrafter"/>
</dbReference>
<reference evidence="9 10" key="1">
    <citation type="submission" date="2017-07" db="EMBL/GenBank/DDBJ databases">
        <title>Niveispirillum cyanobacteriorum sp. nov., isolated from cyanobacterial aggregates in a eutrophic lake.</title>
        <authorList>
            <person name="Cai H."/>
        </authorList>
    </citation>
    <scope>NUCLEOTIDE SEQUENCE [LARGE SCALE GENOMIC DNA]</scope>
    <source>
        <strain evidence="10">TH1-14</strain>
    </source>
</reference>
<dbReference type="AlphaFoldDB" id="A0A255YTH7"/>
<gene>
    <name evidence="9" type="ORF">CHU95_17270</name>
</gene>
<evidence type="ECO:0000313" key="9">
    <source>
        <dbReference type="EMBL" id="OYQ32537.1"/>
    </source>
</evidence>
<dbReference type="EMBL" id="NOXU01000031">
    <property type="protein sequence ID" value="OYQ32537.1"/>
    <property type="molecule type" value="Genomic_DNA"/>
</dbReference>
<comment type="caution">
    <text evidence="9">The sequence shown here is derived from an EMBL/GenBank/DDBJ whole genome shotgun (WGS) entry which is preliminary data.</text>
</comment>
<keyword evidence="4 7" id="KW-0223">Dioxygenase</keyword>
<comment type="cofactor">
    <cofactor evidence="7">
        <name>Fe(2+)</name>
        <dbReference type="ChEBI" id="CHEBI:29033"/>
    </cofactor>
    <text evidence="7">Binds 1 Fe(2+) ion per subunit.</text>
</comment>
<feature type="binding site" evidence="7">
    <location>
        <position position="153"/>
    </location>
    <ligand>
        <name>Fe cation</name>
        <dbReference type="ChEBI" id="CHEBI:24875"/>
    </ligand>
</feature>
<dbReference type="GO" id="GO:0006879">
    <property type="term" value="P:intracellular iron ion homeostasis"/>
    <property type="evidence" value="ECO:0007669"/>
    <property type="project" value="TreeGrafter"/>
</dbReference>
<dbReference type="PANTHER" id="PTHR41536:SF1">
    <property type="entry name" value="PKHD-TYPE HYDROXYLASE YBIX"/>
    <property type="match status" value="1"/>
</dbReference>
<dbReference type="NCBIfam" id="NF003975">
    <property type="entry name" value="PRK05467.1-4"/>
    <property type="match status" value="1"/>
</dbReference>
<dbReference type="InterPro" id="IPR023550">
    <property type="entry name" value="PKHD_hydroxylase"/>
</dbReference>
<dbReference type="InterPro" id="IPR044862">
    <property type="entry name" value="Pro_4_hyd_alph_FE2OG_OXY"/>
</dbReference>
<feature type="binding site" evidence="7">
    <location>
        <position position="163"/>
    </location>
    <ligand>
        <name>2-oxoglutarate</name>
        <dbReference type="ChEBI" id="CHEBI:16810"/>
    </ligand>
</feature>
<evidence type="ECO:0000256" key="3">
    <source>
        <dbReference type="ARBA" id="ARBA00022896"/>
    </source>
</evidence>
<dbReference type="PROSITE" id="PS51471">
    <property type="entry name" value="FE2OG_OXY"/>
    <property type="match status" value="1"/>
</dbReference>
<evidence type="ECO:0000256" key="5">
    <source>
        <dbReference type="ARBA" id="ARBA00023002"/>
    </source>
</evidence>
<sequence length="220" mass="23829">MILPIANILTQDDVTLMVERLGAGRFQPGATTAGWHAKLVKDNEQLRGDDPAHADLRALVEGAVRRHPVAAMATRPKAFGPILFARASGGQHYGSHVDDALMGGLRTDVSFTLFLADPASYEGGELVMETAAGDVGFKLPAGAGLFYPSTTLHRVTPVTAGQRLVAAGWIRSFVRDAAERELLFDLDTARQAIFNRDGKNTEFDLLSKCLSNLIRKWAED</sequence>
<name>A0A255YTH7_9PROT</name>
<evidence type="ECO:0000256" key="6">
    <source>
        <dbReference type="ARBA" id="ARBA00023004"/>
    </source>
</evidence>
<proteinExistence type="inferred from homology"/>
<dbReference type="GO" id="GO:0016706">
    <property type="term" value="F:2-oxoglutarate-dependent dioxygenase activity"/>
    <property type="evidence" value="ECO:0007669"/>
    <property type="project" value="UniProtKB-UniRule"/>
</dbReference>
<dbReference type="OrthoDB" id="9812472at2"/>
<dbReference type="HAMAP" id="MF_00657">
    <property type="entry name" value="Hydroxyl_YbiX"/>
    <property type="match status" value="1"/>
</dbReference>